<dbReference type="InterPro" id="IPR037401">
    <property type="entry name" value="SnoaL-like"/>
</dbReference>
<dbReference type="SUPFAM" id="SSF54427">
    <property type="entry name" value="NTF2-like"/>
    <property type="match status" value="1"/>
</dbReference>
<dbReference type="Proteomes" id="UP000199167">
    <property type="component" value="Unassembled WGS sequence"/>
</dbReference>
<organism evidence="2 3">
    <name type="scientific">Cognatiyoonia koreensis</name>
    <dbReference type="NCBI Taxonomy" id="364200"/>
    <lineage>
        <taxon>Bacteria</taxon>
        <taxon>Pseudomonadati</taxon>
        <taxon>Pseudomonadota</taxon>
        <taxon>Alphaproteobacteria</taxon>
        <taxon>Rhodobacterales</taxon>
        <taxon>Paracoccaceae</taxon>
        <taxon>Cognatiyoonia</taxon>
    </lineage>
</organism>
<name>A0A1I0S0D8_9RHOB</name>
<feature type="domain" description="SnoaL-like" evidence="1">
    <location>
        <begin position="32"/>
        <end position="129"/>
    </location>
</feature>
<evidence type="ECO:0000313" key="3">
    <source>
        <dbReference type="Proteomes" id="UP000199167"/>
    </source>
</evidence>
<dbReference type="Gene3D" id="3.10.450.50">
    <property type="match status" value="1"/>
</dbReference>
<proteinExistence type="predicted"/>
<reference evidence="2 3" key="1">
    <citation type="submission" date="2016-10" db="EMBL/GenBank/DDBJ databases">
        <authorList>
            <person name="de Groot N.N."/>
        </authorList>
    </citation>
    <scope>NUCLEOTIDE SEQUENCE [LARGE SCALE GENOMIC DNA]</scope>
    <source>
        <strain evidence="2 3">DSM 17925</strain>
    </source>
</reference>
<dbReference type="EMBL" id="FOIZ01000003">
    <property type="protein sequence ID" value="SEW47460.1"/>
    <property type="molecule type" value="Genomic_DNA"/>
</dbReference>
<dbReference type="AlphaFoldDB" id="A0A1I0S0D8"/>
<protein>
    <submittedName>
        <fullName evidence="2">Predicted SnoaL-like aldol condensation-catalyzing enzyme</fullName>
    </submittedName>
</protein>
<evidence type="ECO:0000313" key="2">
    <source>
        <dbReference type="EMBL" id="SEW47460.1"/>
    </source>
</evidence>
<keyword evidence="3" id="KW-1185">Reference proteome</keyword>
<sequence>MPDALRLKGWGAFDKRNSVMQRYPETDKANVIAFYEMMFNDCRPAEAIERYAGADYVQHNPHVADGKDGFIAYFEKMAAEYPGKRVEVKRAIADGQFVVLHCHQIWPEGLEYAGMDIFRLDDAGKVVEHWDVLQVLPESSANENGMF</sequence>
<dbReference type="STRING" id="364200.SAMN04488515_3623"/>
<accession>A0A1I0S0D8</accession>
<evidence type="ECO:0000259" key="1">
    <source>
        <dbReference type="Pfam" id="PF12680"/>
    </source>
</evidence>
<dbReference type="InterPro" id="IPR032710">
    <property type="entry name" value="NTF2-like_dom_sf"/>
</dbReference>
<gene>
    <name evidence="2" type="ORF">SAMN04488515_3623</name>
</gene>
<dbReference type="Pfam" id="PF12680">
    <property type="entry name" value="SnoaL_2"/>
    <property type="match status" value="1"/>
</dbReference>